<keyword evidence="6" id="KW-1015">Disulfide bond</keyword>
<evidence type="ECO:0000256" key="7">
    <source>
        <dbReference type="SAM" id="SignalP"/>
    </source>
</evidence>
<dbReference type="Gene3D" id="2.40.128.620">
    <property type="match status" value="2"/>
</dbReference>
<dbReference type="InParanoid" id="A0A7M7PDI4"/>
<evidence type="ECO:0000313" key="8">
    <source>
        <dbReference type="EnsemblMetazoa" id="XP_030850107"/>
    </source>
</evidence>
<keyword evidence="7" id="KW-0732">Signal</keyword>
<dbReference type="PANTHER" id="PTHR24270:SF62">
    <property type="entry name" value="LOW-DENSITY LIPOPROTEIN RECEPTOR-RELATED PROTEIN 2"/>
    <property type="match status" value="1"/>
</dbReference>
<sequence>MEKCFVKPHSVFQLLLILWMTSLIHIAVGDFFPCSGSNINVSVTLVCNGYYDCDNYEDESSCNYSATYLQEGESHIISLLPDTRPRGLYNATLIQTNATNGFQVVFKDLLLINDDLVQIGTGNDPSDIQSVIATIHGYRYQASDIYINSNEMWFAAIIGWQYGRYRVDVGVTAIDMLNLFPCSGSNMNVSVTLVCDGYYNCDNYEDESSCNYSTTYLQEGESHIISLPLTTTSRLHNVTLIQTNAKKGFHVVIQYLYLANVDLVQIGTGDDPSDINSVITTIHGPKIYADDIYVHSNEIWFAAIGGLQYSRIRMDVGVTAIDLLNFFPCSGSNMNVSVTLVCDGYYDCDNYEDESSCSK</sequence>
<keyword evidence="4" id="KW-1133">Transmembrane helix</keyword>
<dbReference type="SUPFAM" id="SSF57424">
    <property type="entry name" value="LDL receptor-like module"/>
    <property type="match status" value="3"/>
</dbReference>
<dbReference type="KEGG" id="spu:105441054"/>
<protein>
    <submittedName>
        <fullName evidence="8">Uncharacterized protein</fullName>
    </submittedName>
</protein>
<keyword evidence="3" id="KW-0677">Repeat</keyword>
<dbReference type="AlphaFoldDB" id="A0A7M7PDI4"/>
<dbReference type="PRINTS" id="PR00261">
    <property type="entry name" value="LDLRECEPTOR"/>
</dbReference>
<feature type="chain" id="PRO_5029541554" evidence="7">
    <location>
        <begin position="30"/>
        <end position="359"/>
    </location>
</feature>
<name>A0A7M7PDI4_STRPU</name>
<accession>A0A7M7PDI4</accession>
<comment type="subcellular location">
    <subcellularLocation>
        <location evidence="1">Membrane</location>
        <topology evidence="1">Single-pass membrane protein</topology>
    </subcellularLocation>
</comment>
<dbReference type="OMA" id="INSNEMW"/>
<dbReference type="PANTHER" id="PTHR24270">
    <property type="entry name" value="LOW-DENSITY LIPOPROTEIN RECEPTOR-RELATED"/>
    <property type="match status" value="1"/>
</dbReference>
<dbReference type="InterPro" id="IPR050685">
    <property type="entry name" value="LDLR"/>
</dbReference>
<evidence type="ECO:0000256" key="3">
    <source>
        <dbReference type="ARBA" id="ARBA00022737"/>
    </source>
</evidence>
<evidence type="ECO:0000256" key="6">
    <source>
        <dbReference type="ARBA" id="ARBA00023157"/>
    </source>
</evidence>
<evidence type="ECO:0000313" key="9">
    <source>
        <dbReference type="Proteomes" id="UP000007110"/>
    </source>
</evidence>
<dbReference type="EnsemblMetazoa" id="XM_030994247">
    <property type="protein sequence ID" value="XP_030850107"/>
    <property type="gene ID" value="LOC105441054"/>
</dbReference>
<feature type="signal peptide" evidence="7">
    <location>
        <begin position="1"/>
        <end position="29"/>
    </location>
</feature>
<keyword evidence="9" id="KW-1185">Reference proteome</keyword>
<dbReference type="SMART" id="SM00192">
    <property type="entry name" value="LDLa"/>
    <property type="match status" value="3"/>
</dbReference>
<evidence type="ECO:0000256" key="1">
    <source>
        <dbReference type="ARBA" id="ARBA00004167"/>
    </source>
</evidence>
<proteinExistence type="predicted"/>
<reference evidence="9" key="1">
    <citation type="submission" date="2015-02" db="EMBL/GenBank/DDBJ databases">
        <title>Genome sequencing for Strongylocentrotus purpuratus.</title>
        <authorList>
            <person name="Murali S."/>
            <person name="Liu Y."/>
            <person name="Vee V."/>
            <person name="English A."/>
            <person name="Wang M."/>
            <person name="Skinner E."/>
            <person name="Han Y."/>
            <person name="Muzny D.M."/>
            <person name="Worley K.C."/>
            <person name="Gibbs R.A."/>
        </authorList>
    </citation>
    <scope>NUCLEOTIDE SEQUENCE</scope>
</reference>
<dbReference type="InterPro" id="IPR036055">
    <property type="entry name" value="LDL_receptor-like_sf"/>
</dbReference>
<dbReference type="CDD" id="cd00112">
    <property type="entry name" value="LDLa"/>
    <property type="match status" value="2"/>
</dbReference>
<dbReference type="RefSeq" id="XP_030850107.1">
    <property type="nucleotide sequence ID" value="XM_030994247.1"/>
</dbReference>
<evidence type="ECO:0000256" key="2">
    <source>
        <dbReference type="ARBA" id="ARBA00022692"/>
    </source>
</evidence>
<dbReference type="Gene3D" id="4.10.400.10">
    <property type="entry name" value="Low-density Lipoprotein Receptor"/>
    <property type="match status" value="1"/>
</dbReference>
<dbReference type="InterPro" id="IPR002172">
    <property type="entry name" value="LDrepeatLR_classA_rpt"/>
</dbReference>
<dbReference type="GO" id="GO:0016192">
    <property type="term" value="P:vesicle-mediated transport"/>
    <property type="evidence" value="ECO:0007669"/>
    <property type="project" value="UniProtKB-ARBA"/>
</dbReference>
<keyword evidence="5" id="KW-0472">Membrane</keyword>
<dbReference type="GO" id="GO:0016020">
    <property type="term" value="C:membrane"/>
    <property type="evidence" value="ECO:0007669"/>
    <property type="project" value="UniProtKB-SubCell"/>
</dbReference>
<dbReference type="Proteomes" id="UP000007110">
    <property type="component" value="Unassembled WGS sequence"/>
</dbReference>
<reference evidence="8" key="2">
    <citation type="submission" date="2021-01" db="UniProtKB">
        <authorList>
            <consortium name="EnsemblMetazoa"/>
        </authorList>
    </citation>
    <scope>IDENTIFICATION</scope>
</reference>
<organism evidence="8 9">
    <name type="scientific">Strongylocentrotus purpuratus</name>
    <name type="common">Purple sea urchin</name>
    <dbReference type="NCBI Taxonomy" id="7668"/>
    <lineage>
        <taxon>Eukaryota</taxon>
        <taxon>Metazoa</taxon>
        <taxon>Echinodermata</taxon>
        <taxon>Eleutherozoa</taxon>
        <taxon>Echinozoa</taxon>
        <taxon>Echinoidea</taxon>
        <taxon>Euechinoidea</taxon>
        <taxon>Echinacea</taxon>
        <taxon>Camarodonta</taxon>
        <taxon>Echinidea</taxon>
        <taxon>Strongylocentrotidae</taxon>
        <taxon>Strongylocentrotus</taxon>
    </lineage>
</organism>
<evidence type="ECO:0000256" key="5">
    <source>
        <dbReference type="ARBA" id="ARBA00023136"/>
    </source>
</evidence>
<evidence type="ECO:0000256" key="4">
    <source>
        <dbReference type="ARBA" id="ARBA00022989"/>
    </source>
</evidence>
<dbReference type="GeneID" id="105441054"/>
<keyword evidence="2" id="KW-0812">Transmembrane</keyword>
<dbReference type="OrthoDB" id="10144435at2759"/>